<proteinExistence type="predicted"/>
<dbReference type="Proteomes" id="UP000007015">
    <property type="component" value="Chromosome 11"/>
</dbReference>
<sequence>MAVVAMASDGGACVLKAGKEETGSGCGVDGGCVWRRCTAREAPASSAERGVEVGSGRVARCSEHLLTSKLGLPCNSSSRGETSSAEICCVRLCIISQVENGNINSFGKDGTIASAEPFGSEENSHGLKARKRPSAYELNEVHQSHVDPLLLATAQDQAHPIYGITANMLAVFHETSDVPGSQLCTLKASFWDELFLVT</sequence>
<dbReference type="EMBL" id="CM000136">
    <property type="protein sequence ID" value="EEC68611.1"/>
    <property type="molecule type" value="Genomic_DNA"/>
</dbReference>
<gene>
    <name evidence="1" type="ORF">OsI_36978</name>
</gene>
<evidence type="ECO:0000313" key="2">
    <source>
        <dbReference type="Proteomes" id="UP000007015"/>
    </source>
</evidence>
<dbReference type="HOGENOM" id="CLU_1380112_0_0_1"/>
<protein>
    <submittedName>
        <fullName evidence="1">Uncharacterized protein</fullName>
    </submittedName>
</protein>
<accession>B8BIH6</accession>
<organism evidence="1 2">
    <name type="scientific">Oryza sativa subsp. indica</name>
    <name type="common">Rice</name>
    <dbReference type="NCBI Taxonomy" id="39946"/>
    <lineage>
        <taxon>Eukaryota</taxon>
        <taxon>Viridiplantae</taxon>
        <taxon>Streptophyta</taxon>
        <taxon>Embryophyta</taxon>
        <taxon>Tracheophyta</taxon>
        <taxon>Spermatophyta</taxon>
        <taxon>Magnoliopsida</taxon>
        <taxon>Liliopsida</taxon>
        <taxon>Poales</taxon>
        <taxon>Poaceae</taxon>
        <taxon>BOP clade</taxon>
        <taxon>Oryzoideae</taxon>
        <taxon>Oryzeae</taxon>
        <taxon>Oryzinae</taxon>
        <taxon>Oryza</taxon>
        <taxon>Oryza sativa</taxon>
    </lineage>
</organism>
<dbReference type="Gramene" id="BGIOSGA033561-TA">
    <property type="protein sequence ID" value="BGIOSGA033561-PA"/>
    <property type="gene ID" value="BGIOSGA033561"/>
</dbReference>
<dbReference type="AlphaFoldDB" id="B8BIH6"/>
<evidence type="ECO:0000313" key="1">
    <source>
        <dbReference type="EMBL" id="EEC68611.1"/>
    </source>
</evidence>
<keyword evidence="2" id="KW-1185">Reference proteome</keyword>
<name>B8BIH6_ORYSI</name>
<reference evidence="1 2" key="1">
    <citation type="journal article" date="2005" name="PLoS Biol.">
        <title>The genomes of Oryza sativa: a history of duplications.</title>
        <authorList>
            <person name="Yu J."/>
            <person name="Wang J."/>
            <person name="Lin W."/>
            <person name="Li S."/>
            <person name="Li H."/>
            <person name="Zhou J."/>
            <person name="Ni P."/>
            <person name="Dong W."/>
            <person name="Hu S."/>
            <person name="Zeng C."/>
            <person name="Zhang J."/>
            <person name="Zhang Y."/>
            <person name="Li R."/>
            <person name="Xu Z."/>
            <person name="Li S."/>
            <person name="Li X."/>
            <person name="Zheng H."/>
            <person name="Cong L."/>
            <person name="Lin L."/>
            <person name="Yin J."/>
            <person name="Geng J."/>
            <person name="Li G."/>
            <person name="Shi J."/>
            <person name="Liu J."/>
            <person name="Lv H."/>
            <person name="Li J."/>
            <person name="Wang J."/>
            <person name="Deng Y."/>
            <person name="Ran L."/>
            <person name="Shi X."/>
            <person name="Wang X."/>
            <person name="Wu Q."/>
            <person name="Li C."/>
            <person name="Ren X."/>
            <person name="Wang J."/>
            <person name="Wang X."/>
            <person name="Li D."/>
            <person name="Liu D."/>
            <person name="Zhang X."/>
            <person name="Ji Z."/>
            <person name="Zhao W."/>
            <person name="Sun Y."/>
            <person name="Zhang Z."/>
            <person name="Bao J."/>
            <person name="Han Y."/>
            <person name="Dong L."/>
            <person name="Ji J."/>
            <person name="Chen P."/>
            <person name="Wu S."/>
            <person name="Liu J."/>
            <person name="Xiao Y."/>
            <person name="Bu D."/>
            <person name="Tan J."/>
            <person name="Yang L."/>
            <person name="Ye C."/>
            <person name="Zhang J."/>
            <person name="Xu J."/>
            <person name="Zhou Y."/>
            <person name="Yu Y."/>
            <person name="Zhang B."/>
            <person name="Zhuang S."/>
            <person name="Wei H."/>
            <person name="Liu B."/>
            <person name="Lei M."/>
            <person name="Yu H."/>
            <person name="Li Y."/>
            <person name="Xu H."/>
            <person name="Wei S."/>
            <person name="He X."/>
            <person name="Fang L."/>
            <person name="Zhang Z."/>
            <person name="Zhang Y."/>
            <person name="Huang X."/>
            <person name="Su Z."/>
            <person name="Tong W."/>
            <person name="Li J."/>
            <person name="Tong Z."/>
            <person name="Li S."/>
            <person name="Ye J."/>
            <person name="Wang L."/>
            <person name="Fang L."/>
            <person name="Lei T."/>
            <person name="Chen C."/>
            <person name="Chen H."/>
            <person name="Xu Z."/>
            <person name="Li H."/>
            <person name="Huang H."/>
            <person name="Zhang F."/>
            <person name="Xu H."/>
            <person name="Li N."/>
            <person name="Zhao C."/>
            <person name="Li S."/>
            <person name="Dong L."/>
            <person name="Huang Y."/>
            <person name="Li L."/>
            <person name="Xi Y."/>
            <person name="Qi Q."/>
            <person name="Li W."/>
            <person name="Zhang B."/>
            <person name="Hu W."/>
            <person name="Zhang Y."/>
            <person name="Tian X."/>
            <person name="Jiao Y."/>
            <person name="Liang X."/>
            <person name="Jin J."/>
            <person name="Gao L."/>
            <person name="Zheng W."/>
            <person name="Hao B."/>
            <person name="Liu S."/>
            <person name="Wang W."/>
            <person name="Yuan L."/>
            <person name="Cao M."/>
            <person name="McDermott J."/>
            <person name="Samudrala R."/>
            <person name="Wang J."/>
            <person name="Wong G.K."/>
            <person name="Yang H."/>
        </authorList>
    </citation>
    <scope>NUCLEOTIDE SEQUENCE [LARGE SCALE GENOMIC DNA]</scope>
    <source>
        <strain evidence="2">cv. 93-11</strain>
    </source>
</reference>